<dbReference type="InterPro" id="IPR003593">
    <property type="entry name" value="AAA+_ATPase"/>
</dbReference>
<dbReference type="GO" id="GO:0019700">
    <property type="term" value="P:organic phosphonate catabolic process"/>
    <property type="evidence" value="ECO:0007669"/>
    <property type="project" value="TreeGrafter"/>
</dbReference>
<dbReference type="PROSITE" id="PS50893">
    <property type="entry name" value="ABC_TRANSPORTER_2"/>
    <property type="match status" value="2"/>
</dbReference>
<feature type="domain" description="ABC transporter" evidence="3">
    <location>
        <begin position="4"/>
        <end position="257"/>
    </location>
</feature>
<dbReference type="PANTHER" id="PTHR42764">
    <property type="entry name" value="PHOSPHONATES UTILIZATION ATP-BINDING PROTEIN PHNK-RELATED"/>
    <property type="match status" value="1"/>
</dbReference>
<dbReference type="AlphaFoldDB" id="A0A811T7P9"/>
<dbReference type="PANTHER" id="PTHR42764:SF1">
    <property type="entry name" value="PHOSPHONATES UTILIZATION ATP-BINDING PROTEIN PHNK-RELATED"/>
    <property type="match status" value="1"/>
</dbReference>
<dbReference type="GO" id="GO:0005524">
    <property type="term" value="F:ATP binding"/>
    <property type="evidence" value="ECO:0007669"/>
    <property type="project" value="UniProtKB-KW"/>
</dbReference>
<dbReference type="GO" id="GO:0016887">
    <property type="term" value="F:ATP hydrolysis activity"/>
    <property type="evidence" value="ECO:0007669"/>
    <property type="project" value="InterPro"/>
</dbReference>
<evidence type="ECO:0000259" key="3">
    <source>
        <dbReference type="PROSITE" id="PS50893"/>
    </source>
</evidence>
<evidence type="ECO:0000256" key="2">
    <source>
        <dbReference type="ARBA" id="ARBA00022840"/>
    </source>
</evidence>
<name>A0A811T7P9_9EURY</name>
<dbReference type="EC" id="3.6.3.33" evidence="4"/>
<proteinExistence type="predicted"/>
<feature type="domain" description="ABC transporter" evidence="3">
    <location>
        <begin position="269"/>
        <end position="570"/>
    </location>
</feature>
<keyword evidence="2 4" id="KW-0067">ATP-binding</keyword>
<dbReference type="Gene3D" id="3.40.50.300">
    <property type="entry name" value="P-loop containing nucleotide triphosphate hydrolases"/>
    <property type="match status" value="2"/>
</dbReference>
<dbReference type="InterPro" id="IPR027417">
    <property type="entry name" value="P-loop_NTPase"/>
</dbReference>
<dbReference type="EMBL" id="CAJHIQ010000005">
    <property type="protein sequence ID" value="CAD6491720.1"/>
    <property type="molecule type" value="Genomic_DNA"/>
</dbReference>
<evidence type="ECO:0000313" key="5">
    <source>
        <dbReference type="Proteomes" id="UP000639006"/>
    </source>
</evidence>
<gene>
    <name evidence="4" type="primary">btuD_2</name>
    <name evidence="4" type="ORF">DIAAKJNI_00127</name>
</gene>
<accession>A0A811T7P9</accession>
<evidence type="ECO:0000256" key="1">
    <source>
        <dbReference type="ARBA" id="ARBA00022741"/>
    </source>
</evidence>
<dbReference type="InterPro" id="IPR003439">
    <property type="entry name" value="ABC_transporter-like_ATP-bd"/>
</dbReference>
<reference evidence="4" key="1">
    <citation type="submission" date="2020-10" db="EMBL/GenBank/DDBJ databases">
        <authorList>
            <person name="Hahn C.J."/>
            <person name="Laso-Perez R."/>
            <person name="Vulcano F."/>
            <person name="Vaziourakis K.-M."/>
            <person name="Stokke R."/>
            <person name="Steen I.H."/>
            <person name="Teske A."/>
            <person name="Boetius A."/>
            <person name="Liebeke M."/>
            <person name="Amann R."/>
            <person name="Knittel K."/>
        </authorList>
    </citation>
    <scope>NUCLEOTIDE SEQUENCE</scope>
    <source>
        <strain evidence="4">Gfbio:e3339647-f889-4370-9287-4fb5cb688e4c:AG392M11_GoMArc1</strain>
    </source>
</reference>
<dbReference type="Proteomes" id="UP000639006">
    <property type="component" value="Unassembled WGS sequence"/>
</dbReference>
<sequence>MEIIKVEDLTKKYKIKKTGDVVVGLNNVSFTMNEGETLGVIGKSGAGKSTLLHILRGIEEFDEGRVTIDGARLTPGSTSSDFSKVQKKTAMHSQRSFALWGQSILHNVMRKICAAQRGSEELPEQDSIDYEPIKDEAMEIIELVGLKNKYKYYYNILSGGEKQQVLLARQLAFKPRVLLLDEPATMSDPLTRKNILNTIKKVHKKLGLSIVLVSHMPEVHEYLSDRLIMLENGCVVNEGSTSSVLEEFTRQITEPVPLEPITSKTEKIMRLKNVYKKYRLVTSSELIQTIEMKSINFSIPKGIIMAMIGPSAKGKTVLIRLLSGIEKPDDGEVLVNVGGEWIDISKYGRKSIIARQKVEVMHQEFGLMHNETISEQFAYRLGLKSIETIDRAIAQAEELGITDLKLDVLYRLADLPEDEAKAALKKMGLDTDIFSELFPSFPETEARKVAKPVLEALNLSEDILDRHTHELSCGEEVRVAIALHMVSKPEILLLDEPFGDLDPLSLRDVLNAIKKLNKEFKTTIIVVSHQLDAVKEIAHEAVFIEAGITRWGEPEEVCEVFLERMREIEANPEEKEMVTN</sequence>
<protein>
    <submittedName>
        <fullName evidence="4">Vitamin B12 import ATP-binding protein BtuD</fullName>
        <ecNumber evidence="4">3.6.3.33</ecNumber>
    </submittedName>
</protein>
<dbReference type="SUPFAM" id="SSF52540">
    <property type="entry name" value="P-loop containing nucleoside triphosphate hydrolases"/>
    <property type="match status" value="2"/>
</dbReference>
<dbReference type="SMART" id="SM00382">
    <property type="entry name" value="AAA"/>
    <property type="match status" value="2"/>
</dbReference>
<organism evidence="4 5">
    <name type="scientific">Candidatus Argoarchaeum ethanivorans</name>
    <dbReference type="NCBI Taxonomy" id="2608793"/>
    <lineage>
        <taxon>Archaea</taxon>
        <taxon>Methanobacteriati</taxon>
        <taxon>Methanobacteriota</taxon>
        <taxon>Stenosarchaea group</taxon>
        <taxon>Methanomicrobia</taxon>
        <taxon>Methanosarcinales</taxon>
        <taxon>Methanosarcinales incertae sedis</taxon>
        <taxon>GOM Arc I cluster</taxon>
        <taxon>Candidatus Argoarchaeum</taxon>
    </lineage>
</organism>
<comment type="caution">
    <text evidence="4">The sequence shown here is derived from an EMBL/GenBank/DDBJ whole genome shotgun (WGS) entry which is preliminary data.</text>
</comment>
<keyword evidence="4" id="KW-0378">Hydrolase</keyword>
<evidence type="ECO:0000313" key="4">
    <source>
        <dbReference type="EMBL" id="CAD6491720.1"/>
    </source>
</evidence>
<keyword evidence="1" id="KW-0547">Nucleotide-binding</keyword>
<dbReference type="Pfam" id="PF00005">
    <property type="entry name" value="ABC_tran"/>
    <property type="match status" value="2"/>
</dbReference>